<dbReference type="AlphaFoldDB" id="A0A0F9CGD9"/>
<accession>A0A0F9CGD9</accession>
<feature type="non-terminal residue" evidence="1">
    <location>
        <position position="55"/>
    </location>
</feature>
<dbReference type="EMBL" id="LAZR01033405">
    <property type="protein sequence ID" value="KKL48179.1"/>
    <property type="molecule type" value="Genomic_DNA"/>
</dbReference>
<reference evidence="1" key="1">
    <citation type="journal article" date="2015" name="Nature">
        <title>Complex archaea that bridge the gap between prokaryotes and eukaryotes.</title>
        <authorList>
            <person name="Spang A."/>
            <person name="Saw J.H."/>
            <person name="Jorgensen S.L."/>
            <person name="Zaremba-Niedzwiedzka K."/>
            <person name="Martijn J."/>
            <person name="Lind A.E."/>
            <person name="van Eijk R."/>
            <person name="Schleper C."/>
            <person name="Guy L."/>
            <person name="Ettema T.J."/>
        </authorList>
    </citation>
    <scope>NUCLEOTIDE SEQUENCE</scope>
</reference>
<comment type="caution">
    <text evidence="1">The sequence shown here is derived from an EMBL/GenBank/DDBJ whole genome shotgun (WGS) entry which is preliminary data.</text>
</comment>
<organism evidence="1">
    <name type="scientific">marine sediment metagenome</name>
    <dbReference type="NCBI Taxonomy" id="412755"/>
    <lineage>
        <taxon>unclassified sequences</taxon>
        <taxon>metagenomes</taxon>
        <taxon>ecological metagenomes</taxon>
    </lineage>
</organism>
<name>A0A0F9CGD9_9ZZZZ</name>
<sequence>MASKHNAATSQYLHDLRGLEADVRVVAEELGVSWDIAYKLMLLSWVRAQPTQTLP</sequence>
<protein>
    <submittedName>
        <fullName evidence="1">Uncharacterized protein</fullName>
    </submittedName>
</protein>
<gene>
    <name evidence="1" type="ORF">LCGC14_2328060</name>
</gene>
<evidence type="ECO:0000313" key="1">
    <source>
        <dbReference type="EMBL" id="KKL48179.1"/>
    </source>
</evidence>
<proteinExistence type="predicted"/>